<keyword evidence="2" id="KW-1185">Reference proteome</keyword>
<name>A0A4C1XEF9_EUMVA</name>
<gene>
    <name evidence="1" type="ORF">EVAR_97260_1</name>
</gene>
<reference evidence="1 2" key="1">
    <citation type="journal article" date="2019" name="Commun. Biol.">
        <title>The bagworm genome reveals a unique fibroin gene that provides high tensile strength.</title>
        <authorList>
            <person name="Kono N."/>
            <person name="Nakamura H."/>
            <person name="Ohtoshi R."/>
            <person name="Tomita M."/>
            <person name="Numata K."/>
            <person name="Arakawa K."/>
        </authorList>
    </citation>
    <scope>NUCLEOTIDE SEQUENCE [LARGE SCALE GENOMIC DNA]</scope>
</reference>
<proteinExistence type="predicted"/>
<evidence type="ECO:0000313" key="1">
    <source>
        <dbReference type="EMBL" id="GBP61818.1"/>
    </source>
</evidence>
<evidence type="ECO:0000313" key="2">
    <source>
        <dbReference type="Proteomes" id="UP000299102"/>
    </source>
</evidence>
<organism evidence="1 2">
    <name type="scientific">Eumeta variegata</name>
    <name type="common">Bagworm moth</name>
    <name type="synonym">Eumeta japonica</name>
    <dbReference type="NCBI Taxonomy" id="151549"/>
    <lineage>
        <taxon>Eukaryota</taxon>
        <taxon>Metazoa</taxon>
        <taxon>Ecdysozoa</taxon>
        <taxon>Arthropoda</taxon>
        <taxon>Hexapoda</taxon>
        <taxon>Insecta</taxon>
        <taxon>Pterygota</taxon>
        <taxon>Neoptera</taxon>
        <taxon>Endopterygota</taxon>
        <taxon>Lepidoptera</taxon>
        <taxon>Glossata</taxon>
        <taxon>Ditrysia</taxon>
        <taxon>Tineoidea</taxon>
        <taxon>Psychidae</taxon>
        <taxon>Oiketicinae</taxon>
        <taxon>Eumeta</taxon>
    </lineage>
</organism>
<dbReference type="Proteomes" id="UP000299102">
    <property type="component" value="Unassembled WGS sequence"/>
</dbReference>
<protein>
    <submittedName>
        <fullName evidence="1">Uncharacterized protein</fullName>
    </submittedName>
</protein>
<sequence length="114" mass="13220">MGTLKRKLFYKVSLFSNSLIPDRNDRISSRPRRRRAIWNPSMIVFTDAKTNVPVLTCFPKTRSGWFPFSLKTYPSIGPWQRYETDTFRCESGALDRPTKSTRNVAEVIEIAETT</sequence>
<accession>A0A4C1XEF9</accession>
<dbReference type="AlphaFoldDB" id="A0A4C1XEF9"/>
<dbReference type="EMBL" id="BGZK01000824">
    <property type="protein sequence ID" value="GBP61818.1"/>
    <property type="molecule type" value="Genomic_DNA"/>
</dbReference>
<comment type="caution">
    <text evidence="1">The sequence shown here is derived from an EMBL/GenBank/DDBJ whole genome shotgun (WGS) entry which is preliminary data.</text>
</comment>